<feature type="transmembrane region" description="Helical" evidence="7">
    <location>
        <begin position="45"/>
        <end position="66"/>
    </location>
</feature>
<comment type="subcellular location">
    <subcellularLocation>
        <location evidence="1">Cell membrane</location>
        <topology evidence="1">Multi-pass membrane protein</topology>
    </subcellularLocation>
</comment>
<dbReference type="GO" id="GO:0005886">
    <property type="term" value="C:plasma membrane"/>
    <property type="evidence" value="ECO:0007669"/>
    <property type="project" value="UniProtKB-SubCell"/>
</dbReference>
<dbReference type="Pfam" id="PF00001">
    <property type="entry name" value="7tm_1"/>
    <property type="match status" value="1"/>
</dbReference>
<reference evidence="9" key="1">
    <citation type="submission" date="2025-08" db="UniProtKB">
        <authorList>
            <consortium name="Ensembl"/>
        </authorList>
    </citation>
    <scope>IDENTIFICATION</scope>
</reference>
<dbReference type="Ensembl" id="ENSSRHT00000100165.1">
    <property type="protein sequence ID" value="ENSSRHP00000097513.1"/>
    <property type="gene ID" value="ENSSRHG00000047887.1"/>
</dbReference>
<evidence type="ECO:0000256" key="7">
    <source>
        <dbReference type="SAM" id="Phobius"/>
    </source>
</evidence>
<dbReference type="PANTHER" id="PTHR24241:SF76">
    <property type="entry name" value="NEUROPEPTIDE SIFAMIDE RECEPTOR"/>
    <property type="match status" value="1"/>
</dbReference>
<organism evidence="9 10">
    <name type="scientific">Sinocyclocheilus rhinocerous</name>
    <dbReference type="NCBI Taxonomy" id="307959"/>
    <lineage>
        <taxon>Eukaryota</taxon>
        <taxon>Metazoa</taxon>
        <taxon>Chordata</taxon>
        <taxon>Craniata</taxon>
        <taxon>Vertebrata</taxon>
        <taxon>Euteleostomi</taxon>
        <taxon>Actinopterygii</taxon>
        <taxon>Neopterygii</taxon>
        <taxon>Teleostei</taxon>
        <taxon>Ostariophysi</taxon>
        <taxon>Cypriniformes</taxon>
        <taxon>Cyprinidae</taxon>
        <taxon>Cyprininae</taxon>
        <taxon>Sinocyclocheilus</taxon>
    </lineage>
</organism>
<keyword evidence="3 7" id="KW-0812">Transmembrane</keyword>
<evidence type="ECO:0000256" key="5">
    <source>
        <dbReference type="ARBA" id="ARBA00023136"/>
    </source>
</evidence>
<evidence type="ECO:0000313" key="9">
    <source>
        <dbReference type="Ensembl" id="ENSSRHP00000097513.1"/>
    </source>
</evidence>
<evidence type="ECO:0000256" key="6">
    <source>
        <dbReference type="ARBA" id="ARBA00023170"/>
    </source>
</evidence>
<feature type="domain" description="G-protein coupled receptors family 1 profile" evidence="8">
    <location>
        <begin position="29"/>
        <end position="116"/>
    </location>
</feature>
<name>A0A673MXA5_9TELE</name>
<evidence type="ECO:0000256" key="3">
    <source>
        <dbReference type="ARBA" id="ARBA00022692"/>
    </source>
</evidence>
<evidence type="ECO:0000256" key="2">
    <source>
        <dbReference type="ARBA" id="ARBA00022475"/>
    </source>
</evidence>
<dbReference type="GO" id="GO:0004930">
    <property type="term" value="F:G protein-coupled receptor activity"/>
    <property type="evidence" value="ECO:0007669"/>
    <property type="project" value="InterPro"/>
</dbReference>
<protein>
    <recommendedName>
        <fullName evidence="8">G-protein coupled receptors family 1 profile domain-containing protein</fullName>
    </recommendedName>
</protein>
<dbReference type="PROSITE" id="PS50262">
    <property type="entry name" value="G_PROTEIN_RECEP_F1_2"/>
    <property type="match status" value="1"/>
</dbReference>
<dbReference type="AlphaFoldDB" id="A0A673MXA5"/>
<keyword evidence="6" id="KW-0675">Receptor</keyword>
<evidence type="ECO:0000259" key="8">
    <source>
        <dbReference type="PROSITE" id="PS50262"/>
    </source>
</evidence>
<accession>A0A673MXA5</accession>
<dbReference type="Gene3D" id="1.20.1070.10">
    <property type="entry name" value="Rhodopsin 7-helix transmembrane proteins"/>
    <property type="match status" value="1"/>
</dbReference>
<reference evidence="9" key="2">
    <citation type="submission" date="2025-09" db="UniProtKB">
        <authorList>
            <consortium name="Ensembl"/>
        </authorList>
    </citation>
    <scope>IDENTIFICATION</scope>
</reference>
<sequence length="116" mass="13557">MPRRINFYKYIYIYIIFIFLLQKTNSLENRWMDIITLLINRQMRTVTNLFILNLAVSDLLVGVFCIPTTLVDNLITEQISLITALNPRPVCSYPLHYDGLCINPTVLNLVLILMQH</sequence>
<proteinExistence type="predicted"/>
<dbReference type="InterPro" id="IPR017452">
    <property type="entry name" value="GPCR_Rhodpsn_7TM"/>
</dbReference>
<dbReference type="InterPro" id="IPR000276">
    <property type="entry name" value="GPCR_Rhodpsn"/>
</dbReference>
<keyword evidence="2" id="KW-1003">Cell membrane</keyword>
<dbReference type="SUPFAM" id="SSF81321">
    <property type="entry name" value="Family A G protein-coupled receptor-like"/>
    <property type="match status" value="1"/>
</dbReference>
<evidence type="ECO:0000256" key="4">
    <source>
        <dbReference type="ARBA" id="ARBA00022989"/>
    </source>
</evidence>
<dbReference type="GO" id="GO:0042277">
    <property type="term" value="F:peptide binding"/>
    <property type="evidence" value="ECO:0007669"/>
    <property type="project" value="TreeGrafter"/>
</dbReference>
<evidence type="ECO:0000256" key="1">
    <source>
        <dbReference type="ARBA" id="ARBA00004651"/>
    </source>
</evidence>
<dbReference type="GO" id="GO:0032870">
    <property type="term" value="P:cellular response to hormone stimulus"/>
    <property type="evidence" value="ECO:0007669"/>
    <property type="project" value="TreeGrafter"/>
</dbReference>
<keyword evidence="10" id="KW-1185">Reference proteome</keyword>
<keyword evidence="5 7" id="KW-0472">Membrane</keyword>
<dbReference type="Proteomes" id="UP000472270">
    <property type="component" value="Unassembled WGS sequence"/>
</dbReference>
<dbReference type="PANTHER" id="PTHR24241">
    <property type="entry name" value="NEUROPEPTIDE RECEPTOR-RELATED G-PROTEIN COUPLED RECEPTOR"/>
    <property type="match status" value="1"/>
</dbReference>
<keyword evidence="4 7" id="KW-1133">Transmembrane helix</keyword>
<evidence type="ECO:0000313" key="10">
    <source>
        <dbReference type="Proteomes" id="UP000472270"/>
    </source>
</evidence>